<dbReference type="Pfam" id="PF00063">
    <property type="entry name" value="Myosin_head"/>
    <property type="match status" value="1"/>
</dbReference>
<dbReference type="SUPFAM" id="SSF52540">
    <property type="entry name" value="P-loop containing nucleoside triphosphate hydrolases"/>
    <property type="match status" value="1"/>
</dbReference>
<dbReference type="RefSeq" id="XP_009066098.1">
    <property type="nucleotide sequence ID" value="XM_009067850.1"/>
</dbReference>
<reference evidence="13 14" key="1">
    <citation type="journal article" date="2013" name="Nature">
        <title>Insights into bilaterian evolution from three spiralian genomes.</title>
        <authorList>
            <person name="Simakov O."/>
            <person name="Marletaz F."/>
            <person name="Cho S.J."/>
            <person name="Edsinger-Gonzales E."/>
            <person name="Havlak P."/>
            <person name="Hellsten U."/>
            <person name="Kuo D.H."/>
            <person name="Larsson T."/>
            <person name="Lv J."/>
            <person name="Arendt D."/>
            <person name="Savage R."/>
            <person name="Osoegawa K."/>
            <person name="de Jong P."/>
            <person name="Grimwood J."/>
            <person name="Chapman J.A."/>
            <person name="Shapiro H."/>
            <person name="Aerts A."/>
            <person name="Otillar R.P."/>
            <person name="Terry A.Y."/>
            <person name="Boore J.L."/>
            <person name="Grigoriev I.V."/>
            <person name="Lindberg D.R."/>
            <person name="Seaver E.C."/>
            <person name="Weisblat D.A."/>
            <person name="Putnam N.H."/>
            <person name="Rokhsar D.S."/>
        </authorList>
    </citation>
    <scope>NUCLEOTIDE SEQUENCE [LARGE SCALE GENOMIC DNA]</scope>
</reference>
<dbReference type="STRING" id="225164.V3YYD4"/>
<evidence type="ECO:0000256" key="4">
    <source>
        <dbReference type="ARBA" id="ARBA00022737"/>
    </source>
</evidence>
<dbReference type="KEGG" id="lgi:LOTGIDRAFT_133811"/>
<evidence type="ECO:0000256" key="6">
    <source>
        <dbReference type="ARBA" id="ARBA00022840"/>
    </source>
</evidence>
<dbReference type="HOGENOM" id="CLU_551635_0_0_1"/>
<comment type="similarity">
    <text evidence="11">Belongs to the TRAFAC class myosin-kinesin ATPase superfamily. Myosin family.</text>
</comment>
<evidence type="ECO:0000256" key="3">
    <source>
        <dbReference type="ARBA" id="ARBA00022490"/>
    </source>
</evidence>
<evidence type="ECO:0000256" key="2">
    <source>
        <dbReference type="ARBA" id="ARBA00004316"/>
    </source>
</evidence>
<dbReference type="GO" id="GO:0042995">
    <property type="term" value="C:cell projection"/>
    <property type="evidence" value="ECO:0007669"/>
    <property type="project" value="UniProtKB-SubCell"/>
</dbReference>
<evidence type="ECO:0000256" key="10">
    <source>
        <dbReference type="ARBA" id="ARBA00023273"/>
    </source>
</evidence>
<evidence type="ECO:0000256" key="9">
    <source>
        <dbReference type="ARBA" id="ARBA00023212"/>
    </source>
</evidence>
<dbReference type="PRINTS" id="PR00193">
    <property type="entry name" value="MYOSINHEAVY"/>
</dbReference>
<keyword evidence="8 11" id="KW-0505">Motor protein</keyword>
<dbReference type="GO" id="GO:0005524">
    <property type="term" value="F:ATP binding"/>
    <property type="evidence" value="ECO:0007669"/>
    <property type="project" value="UniProtKB-UniRule"/>
</dbReference>
<organism evidence="13 14">
    <name type="scientific">Lottia gigantea</name>
    <name type="common">Giant owl limpet</name>
    <dbReference type="NCBI Taxonomy" id="225164"/>
    <lineage>
        <taxon>Eukaryota</taxon>
        <taxon>Metazoa</taxon>
        <taxon>Spiralia</taxon>
        <taxon>Lophotrochozoa</taxon>
        <taxon>Mollusca</taxon>
        <taxon>Gastropoda</taxon>
        <taxon>Patellogastropoda</taxon>
        <taxon>Lottioidea</taxon>
        <taxon>Lottiidae</taxon>
        <taxon>Lottia</taxon>
    </lineage>
</organism>
<keyword evidence="3" id="KW-0963">Cytoplasm</keyword>
<feature type="binding site" evidence="11">
    <location>
        <begin position="63"/>
        <end position="70"/>
    </location>
    <ligand>
        <name>ATP</name>
        <dbReference type="ChEBI" id="CHEBI:30616"/>
    </ligand>
</feature>
<sequence length="495" mass="55837">YIGDILVALNPFTLLPIYGPQIGQKYCHLRELSDFPAHIYSIAHRVYNHVSFHKQSQCVVLLGESGSGKTESCKMLVSQLIRECYHQVKQNGLPPSPLVDAFGNAFTEFNTNASRFTKTVDVFVDELGVIVGAKINAYHLEKSRISDVMEGEKNFNIFYHMIAGLSQTELKYFYIDGEYRIISPVPGVPLYPTQDDFRFHQERFAYIKETLSRQGVQDIYKIFGVLSALLHLGNVGFHDDGRGGAVITNDDEVGMAASLLNVLPQELSSVFLHTSVYVKGKVVLKRNSIPEAENQRDKILQTIYSRLFDWLIYCFNTVINPEPRQSQDSYKITIVDSPGFENRNTNSLEQLHFNLLVEKLHQFTYSQIFVGESRDCEREGVKIPVKVAWNDNRQVIDALDSTGVLGILDDISRSKTPTDDAFLERVNKNLGKKSKFLRNKIGNYFTIVHTADTVSNKQGESKGVGGQRGYPLTVSHGPFLDAAFATQFQILIILF</sequence>
<keyword evidence="10" id="KW-0966">Cell projection</keyword>
<keyword evidence="14" id="KW-1185">Reference proteome</keyword>
<dbReference type="Proteomes" id="UP000030746">
    <property type="component" value="Unassembled WGS sequence"/>
</dbReference>
<dbReference type="GO" id="GO:0016459">
    <property type="term" value="C:myosin complex"/>
    <property type="evidence" value="ECO:0007669"/>
    <property type="project" value="UniProtKB-KW"/>
</dbReference>
<dbReference type="SMART" id="SM00242">
    <property type="entry name" value="MYSc"/>
    <property type="match status" value="1"/>
</dbReference>
<dbReference type="OrthoDB" id="2914378at2759"/>
<dbReference type="Gene3D" id="1.20.120.720">
    <property type="entry name" value="Myosin VI head, motor domain, U50 subdomain"/>
    <property type="match status" value="1"/>
</dbReference>
<dbReference type="CDD" id="cd00124">
    <property type="entry name" value="MYSc"/>
    <property type="match status" value="1"/>
</dbReference>
<comment type="subcellular location">
    <subcellularLocation>
        <location evidence="2">Cell projection</location>
    </subcellularLocation>
    <subcellularLocation>
        <location evidence="1">Cytoplasm</location>
        <location evidence="1">Cytoskeleton</location>
    </subcellularLocation>
</comment>
<keyword evidence="9" id="KW-0206">Cytoskeleton</keyword>
<dbReference type="AlphaFoldDB" id="V3YYD4"/>
<evidence type="ECO:0000313" key="14">
    <source>
        <dbReference type="Proteomes" id="UP000030746"/>
    </source>
</evidence>
<keyword evidence="5 11" id="KW-0547">Nucleotide-binding</keyword>
<dbReference type="InterPro" id="IPR052409">
    <property type="entry name" value="Myosin-III_kinase_activity"/>
</dbReference>
<dbReference type="Gene3D" id="1.20.58.530">
    <property type="match status" value="1"/>
</dbReference>
<dbReference type="GO" id="GO:0000146">
    <property type="term" value="F:microfilament motor activity"/>
    <property type="evidence" value="ECO:0007669"/>
    <property type="project" value="TreeGrafter"/>
</dbReference>
<dbReference type="CTD" id="20233487"/>
<dbReference type="InterPro" id="IPR027417">
    <property type="entry name" value="P-loop_NTPase"/>
</dbReference>
<accession>V3YYD4</accession>
<evidence type="ECO:0000256" key="7">
    <source>
        <dbReference type="ARBA" id="ARBA00023123"/>
    </source>
</evidence>
<dbReference type="Gene3D" id="3.40.850.10">
    <property type="entry name" value="Kinesin motor domain"/>
    <property type="match status" value="1"/>
</dbReference>
<gene>
    <name evidence="13" type="ORF">LOTGIDRAFT_133811</name>
</gene>
<dbReference type="PANTHER" id="PTHR46256">
    <property type="entry name" value="AGAP011099-PA"/>
    <property type="match status" value="1"/>
</dbReference>
<evidence type="ECO:0000259" key="12">
    <source>
        <dbReference type="PROSITE" id="PS51456"/>
    </source>
</evidence>
<evidence type="ECO:0000256" key="11">
    <source>
        <dbReference type="PROSITE-ProRule" id="PRU00782"/>
    </source>
</evidence>
<feature type="non-terminal residue" evidence="13">
    <location>
        <position position="1"/>
    </location>
</feature>
<dbReference type="GO" id="GO:0003779">
    <property type="term" value="F:actin binding"/>
    <property type="evidence" value="ECO:0007669"/>
    <property type="project" value="UniProtKB-KW"/>
</dbReference>
<dbReference type="PROSITE" id="PS51456">
    <property type="entry name" value="MYOSIN_MOTOR"/>
    <property type="match status" value="1"/>
</dbReference>
<evidence type="ECO:0000256" key="1">
    <source>
        <dbReference type="ARBA" id="ARBA00004245"/>
    </source>
</evidence>
<dbReference type="GeneID" id="20233487"/>
<dbReference type="GO" id="GO:0004674">
    <property type="term" value="F:protein serine/threonine kinase activity"/>
    <property type="evidence" value="ECO:0007669"/>
    <property type="project" value="TreeGrafter"/>
</dbReference>
<keyword evidence="11" id="KW-0009">Actin-binding</keyword>
<dbReference type="GO" id="GO:0030832">
    <property type="term" value="P:regulation of actin filament length"/>
    <property type="evidence" value="ECO:0007669"/>
    <property type="project" value="TreeGrafter"/>
</dbReference>
<dbReference type="InterPro" id="IPR001609">
    <property type="entry name" value="Myosin_head_motor_dom-like"/>
</dbReference>
<dbReference type="InterPro" id="IPR036961">
    <property type="entry name" value="Kinesin_motor_dom_sf"/>
</dbReference>
<keyword evidence="6 11" id="KW-0067">ATP-binding</keyword>
<proteinExistence type="inferred from homology"/>
<keyword evidence="7 11" id="KW-0518">Myosin</keyword>
<feature type="domain" description="Myosin motor" evidence="12">
    <location>
        <begin position="1"/>
        <end position="495"/>
    </location>
</feature>
<dbReference type="OMA" id="YSTMITE"/>
<evidence type="ECO:0000313" key="13">
    <source>
        <dbReference type="EMBL" id="ESO83148.1"/>
    </source>
</evidence>
<dbReference type="EMBL" id="KB203771">
    <property type="protein sequence ID" value="ESO83148.1"/>
    <property type="molecule type" value="Genomic_DNA"/>
</dbReference>
<comment type="caution">
    <text evidence="11">Lacks conserved residue(s) required for the propagation of feature annotation.</text>
</comment>
<name>V3YYD4_LOTGI</name>
<dbReference type="Gene3D" id="1.10.10.820">
    <property type="match status" value="1"/>
</dbReference>
<evidence type="ECO:0000256" key="5">
    <source>
        <dbReference type="ARBA" id="ARBA00022741"/>
    </source>
</evidence>
<protein>
    <recommendedName>
        <fullName evidence="12">Myosin motor domain-containing protein</fullName>
    </recommendedName>
</protein>
<evidence type="ECO:0000256" key="8">
    <source>
        <dbReference type="ARBA" id="ARBA00023175"/>
    </source>
</evidence>
<keyword evidence="4" id="KW-0677">Repeat</keyword>
<dbReference type="PANTHER" id="PTHR46256:SF3">
    <property type="entry name" value="MYOSIN MOTOR DOMAIN-CONTAINING PROTEIN"/>
    <property type="match status" value="1"/>
</dbReference>